<dbReference type="InterPro" id="IPR000725">
    <property type="entry name" value="Olfact_rcpt"/>
</dbReference>
<evidence type="ECO:0000313" key="17">
    <source>
        <dbReference type="Proteomes" id="UP001162483"/>
    </source>
</evidence>
<evidence type="ECO:0000256" key="4">
    <source>
        <dbReference type="ARBA" id="ARBA00022692"/>
    </source>
</evidence>
<dbReference type="PRINTS" id="PR00237">
    <property type="entry name" value="GPCRRHODOPSN"/>
</dbReference>
<proteinExistence type="inferred from homology"/>
<dbReference type="PROSITE" id="PS00237">
    <property type="entry name" value="G_PROTEIN_RECEP_F1_1"/>
    <property type="match status" value="1"/>
</dbReference>
<dbReference type="InterPro" id="IPR050939">
    <property type="entry name" value="Olfactory_GPCR1"/>
</dbReference>
<protein>
    <recommendedName>
        <fullName evidence="14">Olfactory receptor</fullName>
    </recommendedName>
</protein>
<evidence type="ECO:0000256" key="2">
    <source>
        <dbReference type="ARBA" id="ARBA00022475"/>
    </source>
</evidence>
<gene>
    <name evidence="16" type="ORF">SPARVUS_LOCUS6948809</name>
</gene>
<keyword evidence="11" id="KW-0325">Glycoprotein</keyword>
<evidence type="ECO:0000259" key="15">
    <source>
        <dbReference type="PROSITE" id="PS50262"/>
    </source>
</evidence>
<dbReference type="PROSITE" id="PS50262">
    <property type="entry name" value="G_PROTEIN_RECEP_F1_2"/>
    <property type="match status" value="1"/>
</dbReference>
<keyword evidence="17" id="KW-1185">Reference proteome</keyword>
<evidence type="ECO:0000256" key="13">
    <source>
        <dbReference type="RuleBase" id="RU000688"/>
    </source>
</evidence>
<evidence type="ECO:0000256" key="14">
    <source>
        <dbReference type="RuleBase" id="RU363047"/>
    </source>
</evidence>
<keyword evidence="7 13" id="KW-0297">G-protein coupled receptor</keyword>
<keyword evidence="2 14" id="KW-1003">Cell membrane</keyword>
<feature type="transmembrane region" description="Helical" evidence="14">
    <location>
        <begin position="197"/>
        <end position="226"/>
    </location>
</feature>
<evidence type="ECO:0000313" key="16">
    <source>
        <dbReference type="EMBL" id="CAI9569635.1"/>
    </source>
</evidence>
<comment type="subcellular location">
    <subcellularLocation>
        <location evidence="1 14">Cell membrane</location>
        <topology evidence="1 14">Multi-pass membrane protein</topology>
    </subcellularLocation>
</comment>
<evidence type="ECO:0000256" key="3">
    <source>
        <dbReference type="ARBA" id="ARBA00022606"/>
    </source>
</evidence>
<dbReference type="Pfam" id="PF13853">
    <property type="entry name" value="7tm_4"/>
    <property type="match status" value="1"/>
</dbReference>
<feature type="transmembrane region" description="Helical" evidence="14">
    <location>
        <begin position="102"/>
        <end position="121"/>
    </location>
</feature>
<keyword evidence="5 14" id="KW-0552">Olfaction</keyword>
<keyword evidence="12 13" id="KW-0807">Transducer</keyword>
<keyword evidence="10 13" id="KW-0675">Receptor</keyword>
<dbReference type="SUPFAM" id="SSF81321">
    <property type="entry name" value="Family A G protein-coupled receptor-like"/>
    <property type="match status" value="1"/>
</dbReference>
<dbReference type="PRINTS" id="PR00245">
    <property type="entry name" value="OLFACTORYR"/>
</dbReference>
<evidence type="ECO:0000256" key="11">
    <source>
        <dbReference type="ARBA" id="ARBA00023180"/>
    </source>
</evidence>
<dbReference type="PANTHER" id="PTHR24242">
    <property type="entry name" value="G-PROTEIN COUPLED RECEPTOR"/>
    <property type="match status" value="1"/>
</dbReference>
<evidence type="ECO:0000256" key="5">
    <source>
        <dbReference type="ARBA" id="ARBA00022725"/>
    </source>
</evidence>
<keyword evidence="3 14" id="KW-0716">Sensory transduction</keyword>
<evidence type="ECO:0000256" key="1">
    <source>
        <dbReference type="ARBA" id="ARBA00004651"/>
    </source>
</evidence>
<comment type="caution">
    <text evidence="16">The sequence shown here is derived from an EMBL/GenBank/DDBJ whole genome shotgun (WGS) entry which is preliminary data.</text>
</comment>
<comment type="similarity">
    <text evidence="13">Belongs to the G-protein coupled receptor 1 family.</text>
</comment>
<keyword evidence="8 14" id="KW-0472">Membrane</keyword>
<evidence type="ECO:0000256" key="6">
    <source>
        <dbReference type="ARBA" id="ARBA00022989"/>
    </source>
</evidence>
<dbReference type="InterPro" id="IPR017452">
    <property type="entry name" value="GPCR_Rhodpsn_7TM"/>
</dbReference>
<dbReference type="EMBL" id="CATNWA010014251">
    <property type="protein sequence ID" value="CAI9569635.1"/>
    <property type="molecule type" value="Genomic_DNA"/>
</dbReference>
<keyword evidence="4 13" id="KW-0812">Transmembrane</keyword>
<feature type="transmembrane region" description="Helical" evidence="14">
    <location>
        <begin position="25"/>
        <end position="48"/>
    </location>
</feature>
<dbReference type="InterPro" id="IPR000276">
    <property type="entry name" value="GPCR_Rhodpsn"/>
</dbReference>
<organism evidence="16 17">
    <name type="scientific">Staurois parvus</name>
    <dbReference type="NCBI Taxonomy" id="386267"/>
    <lineage>
        <taxon>Eukaryota</taxon>
        <taxon>Metazoa</taxon>
        <taxon>Chordata</taxon>
        <taxon>Craniata</taxon>
        <taxon>Vertebrata</taxon>
        <taxon>Euteleostomi</taxon>
        <taxon>Amphibia</taxon>
        <taxon>Batrachia</taxon>
        <taxon>Anura</taxon>
        <taxon>Neobatrachia</taxon>
        <taxon>Ranoidea</taxon>
        <taxon>Ranidae</taxon>
        <taxon>Staurois</taxon>
    </lineage>
</organism>
<feature type="transmembrane region" description="Helical" evidence="14">
    <location>
        <begin position="273"/>
        <end position="292"/>
    </location>
</feature>
<evidence type="ECO:0000256" key="7">
    <source>
        <dbReference type="ARBA" id="ARBA00023040"/>
    </source>
</evidence>
<dbReference type="PANTHER" id="PTHR24242:SF253">
    <property type="entry name" value="OLFACTORY RECEPTOR-RELATED"/>
    <property type="match status" value="1"/>
</dbReference>
<accession>A0ABN9DAN8</accession>
<feature type="transmembrane region" description="Helical" evidence="14">
    <location>
        <begin position="142"/>
        <end position="166"/>
    </location>
</feature>
<reference evidence="16" key="1">
    <citation type="submission" date="2023-05" db="EMBL/GenBank/DDBJ databases">
        <authorList>
            <person name="Stuckert A."/>
        </authorList>
    </citation>
    <scope>NUCLEOTIDE SEQUENCE</scope>
</reference>
<feature type="transmembrane region" description="Helical" evidence="14">
    <location>
        <begin position="60"/>
        <end position="82"/>
    </location>
</feature>
<keyword evidence="9" id="KW-1015">Disulfide bond</keyword>
<evidence type="ECO:0000256" key="8">
    <source>
        <dbReference type="ARBA" id="ARBA00023136"/>
    </source>
</evidence>
<evidence type="ECO:0000256" key="12">
    <source>
        <dbReference type="ARBA" id="ARBA00023224"/>
    </source>
</evidence>
<feature type="domain" description="G-protein coupled receptors family 1 profile" evidence="15">
    <location>
        <begin position="41"/>
        <end position="290"/>
    </location>
</feature>
<name>A0ABN9DAN8_9NEOB</name>
<evidence type="ECO:0000256" key="9">
    <source>
        <dbReference type="ARBA" id="ARBA00023157"/>
    </source>
</evidence>
<sequence length="309" mass="35498">MNKENWTTVNTFFFLGFPGLGRLRFLLFIPILSAYTVTMFLDIMIIIFVSTRKSLQSPIYLFLTHFLFSEICLVTVIVPNMLHILWMDGANVSVTGCFTQSFFYMSSGTSECYLLTVMSYDRYLAICKPLHYNTIMDHNLQYFLVSICWMLGFLVTLITMIFLSLFKFCGRNVIDHYFCDLAPFLDIACSETSSLQIYIFVLSVPIIAAPFLLTFVSYVCISVVILRMPSIGSRKKAFSTCSTHLLVVGMFYGSALINYFTPIKGHPIAINKMISVTFTIITPLFNPIIYSLRNQDMHAVISRYLQWWK</sequence>
<keyword evidence="6 14" id="KW-1133">Transmembrane helix</keyword>
<dbReference type="Gene3D" id="1.20.1070.10">
    <property type="entry name" value="Rhodopsin 7-helix transmembrane proteins"/>
    <property type="match status" value="1"/>
</dbReference>
<evidence type="ECO:0000256" key="10">
    <source>
        <dbReference type="ARBA" id="ARBA00023170"/>
    </source>
</evidence>
<feature type="transmembrane region" description="Helical" evidence="14">
    <location>
        <begin position="238"/>
        <end position="261"/>
    </location>
</feature>
<dbReference type="Proteomes" id="UP001162483">
    <property type="component" value="Unassembled WGS sequence"/>
</dbReference>